<dbReference type="GO" id="GO:0004713">
    <property type="term" value="F:protein tyrosine kinase activity"/>
    <property type="evidence" value="ECO:0007669"/>
    <property type="project" value="TreeGrafter"/>
</dbReference>
<gene>
    <name evidence="2" type="ORF">NHG85_07580</name>
</gene>
<dbReference type="PANTHER" id="PTHR32309">
    <property type="entry name" value="TYROSINE-PROTEIN KINASE"/>
    <property type="match status" value="1"/>
</dbReference>
<feature type="transmembrane region" description="Helical" evidence="1">
    <location>
        <begin position="408"/>
        <end position="428"/>
    </location>
</feature>
<dbReference type="PANTHER" id="PTHR32309:SF13">
    <property type="entry name" value="FERRIC ENTEROBACTIN TRANSPORT PROTEIN FEPE"/>
    <property type="match status" value="1"/>
</dbReference>
<accession>A0A9X2FNP6</accession>
<sequence>MKFDLRYYLSIFFRRIHYFLLVAIIVSAAGTSIAVMLPPVFVSRAVLLIEGPQIPNELAASTVRTGPAEQAQIIKQMLMTRNTLLEIADELQIYPNRNGVNPDAIVSDMRQRVVIQPSFGRNGSNTLTVQFSGSNPRKVAEVANDLVSRVLSQSVEMRAGRATQTSEFFEDEVNRLSAEIDRKSKEILEFKLANQNALPESLTYLRSQQASLQERSLQLQRDRNSLVERRASLEDLYQRTGRVAPVNENQSPAQRELAQLQSELDSALLVFSSQNPKVKVLQARVAALESRVASDQGAVQEDEGPSLYEVQMADIASQLERIDEELQRNAEAVSSIQETIESTPSNSIALEELNRSYSATQQQYNAAITRLSEARTGERIEVLSKGQRITLLEEARVASRPERPDRPMIAAASLGGGIALGLALVVLLELLNSSIRRPVEITNKLGITPLGTLPYVRTRRETAVRRGLIGGILLLLLIGIPAAIWALDTYYLPLDLILDRLVERSGLSGLLVKLSGGPGA</sequence>
<keyword evidence="3" id="KW-1185">Reference proteome</keyword>
<protein>
    <submittedName>
        <fullName evidence="2">Lipopolysaccharide biosynthesis protein</fullName>
    </submittedName>
</protein>
<reference evidence="2" key="1">
    <citation type="submission" date="2022-06" db="EMBL/GenBank/DDBJ databases">
        <title>Limimaricola sediminis sp. nov., isolated from an intertidal sediment.</title>
        <authorList>
            <person name="Shao X."/>
        </authorList>
    </citation>
    <scope>NUCLEOTIDE SEQUENCE</scope>
    <source>
        <strain evidence="2">ASW11-118</strain>
    </source>
</reference>
<dbReference type="AlphaFoldDB" id="A0A9X2FNP6"/>
<evidence type="ECO:0000313" key="2">
    <source>
        <dbReference type="EMBL" id="MCP1168386.1"/>
    </source>
</evidence>
<comment type="caution">
    <text evidence="2">The sequence shown here is derived from an EMBL/GenBank/DDBJ whole genome shotgun (WGS) entry which is preliminary data.</text>
</comment>
<dbReference type="EMBL" id="JAMYXC010000112">
    <property type="protein sequence ID" value="MCP1168386.1"/>
    <property type="molecule type" value="Genomic_DNA"/>
</dbReference>
<dbReference type="InterPro" id="IPR050445">
    <property type="entry name" value="Bact_polysacc_biosynth/exp"/>
</dbReference>
<feature type="transmembrane region" description="Helical" evidence="1">
    <location>
        <begin position="16"/>
        <end position="37"/>
    </location>
</feature>
<feature type="transmembrane region" description="Helical" evidence="1">
    <location>
        <begin position="467"/>
        <end position="487"/>
    </location>
</feature>
<dbReference type="GO" id="GO:0005886">
    <property type="term" value="C:plasma membrane"/>
    <property type="evidence" value="ECO:0007669"/>
    <property type="project" value="TreeGrafter"/>
</dbReference>
<dbReference type="RefSeq" id="WP_253331248.1">
    <property type="nucleotide sequence ID" value="NZ_JAMYXC010000112.1"/>
</dbReference>
<evidence type="ECO:0000313" key="3">
    <source>
        <dbReference type="Proteomes" id="UP001139477"/>
    </source>
</evidence>
<proteinExistence type="predicted"/>
<evidence type="ECO:0000256" key="1">
    <source>
        <dbReference type="SAM" id="Phobius"/>
    </source>
</evidence>
<keyword evidence="1" id="KW-0812">Transmembrane</keyword>
<dbReference type="Proteomes" id="UP001139477">
    <property type="component" value="Unassembled WGS sequence"/>
</dbReference>
<organism evidence="2 3">
    <name type="scientific">Limimaricola litoreus</name>
    <dbReference type="NCBI Taxonomy" id="2955316"/>
    <lineage>
        <taxon>Bacteria</taxon>
        <taxon>Pseudomonadati</taxon>
        <taxon>Pseudomonadota</taxon>
        <taxon>Alphaproteobacteria</taxon>
        <taxon>Rhodobacterales</taxon>
        <taxon>Paracoccaceae</taxon>
        <taxon>Limimaricola</taxon>
    </lineage>
</organism>
<keyword evidence="1" id="KW-0472">Membrane</keyword>
<name>A0A9X2FNP6_9RHOB</name>
<keyword evidence="1" id="KW-1133">Transmembrane helix</keyword>